<name>A0A223KT28_9BACI</name>
<proteinExistence type="predicted"/>
<organism evidence="1 2">
    <name type="scientific">Sutcliffiella cohnii</name>
    <dbReference type="NCBI Taxonomy" id="33932"/>
    <lineage>
        <taxon>Bacteria</taxon>
        <taxon>Bacillati</taxon>
        <taxon>Bacillota</taxon>
        <taxon>Bacilli</taxon>
        <taxon>Bacillales</taxon>
        <taxon>Bacillaceae</taxon>
        <taxon>Sutcliffiella</taxon>
    </lineage>
</organism>
<evidence type="ECO:0000313" key="2">
    <source>
        <dbReference type="Proteomes" id="UP000215224"/>
    </source>
</evidence>
<evidence type="ECO:0000313" key="1">
    <source>
        <dbReference type="EMBL" id="AST92508.1"/>
    </source>
</evidence>
<reference evidence="1 2" key="1">
    <citation type="submission" date="2016-12" db="EMBL/GenBank/DDBJ databases">
        <title>The whole genome sequencing and assembly of Bacillus cohnii DSM 6307T strain.</title>
        <authorList>
            <person name="Lee Y.-J."/>
            <person name="Yi H."/>
            <person name="Bahn Y.-S."/>
            <person name="Kim J.F."/>
            <person name="Lee D.-W."/>
        </authorList>
    </citation>
    <scope>NUCLEOTIDE SEQUENCE [LARGE SCALE GENOMIC DNA]</scope>
    <source>
        <strain evidence="1 2">DSM 6307</strain>
    </source>
</reference>
<dbReference type="KEGG" id="bcoh:BC6307_15010"/>
<protein>
    <submittedName>
        <fullName evidence="1">Uncharacterized protein</fullName>
    </submittedName>
</protein>
<dbReference type="RefSeq" id="WP_066416447.1">
    <property type="nucleotide sequence ID" value="NZ_CP018866.1"/>
</dbReference>
<dbReference type="AlphaFoldDB" id="A0A223KT28"/>
<accession>A0A223KT28</accession>
<sequence length="226" mass="26536">MSLEWFDRVTGELQDNLESICDKYDQTGHMSIERGAKHPRIEFYTEIDDELERDYFCTLFFDPSNEEYYMETVDPEYGHLSKVILPDIEDIVDAVHESFHDYMNGDMNEVSYMDNEDYTETDIVVYDSDYDEVENNDQIYEEIDVEWETPEVTAYYEEDEVEVTYQFGVVQETGDGVLRRINRIRTGDDEMLKDETNFIFSKEEAGTIIALIASHLDSMGDTGDYF</sequence>
<dbReference type="Proteomes" id="UP000215224">
    <property type="component" value="Chromosome"/>
</dbReference>
<gene>
    <name evidence="1" type="ORF">BC6307_15010</name>
</gene>
<keyword evidence="2" id="KW-1185">Reference proteome</keyword>
<dbReference type="EMBL" id="CP018866">
    <property type="protein sequence ID" value="AST92508.1"/>
    <property type="molecule type" value="Genomic_DNA"/>
</dbReference>
<dbReference type="STRING" id="1314751.GCA_001591425_02429"/>